<dbReference type="Pfam" id="PF00106">
    <property type="entry name" value="adh_short"/>
    <property type="match status" value="1"/>
</dbReference>
<proteinExistence type="inferred from homology"/>
<sequence>MSKVWFITGAGSGIGAATVRAALKAGDRAVATGRNLAKLRRALRDVANDRLAFVSLDVSDEAQAKTAVQEAVGHFGRIDVLVNNAGYSMLGNFEELVTSDIERQFATNIFGVMHVLRAVLPIMRRQRTGRVINIGSLAGVTGFAHCGAYAATKFAVEGLSLSVAQEVEPFGIRITVVEPGAFRTGLLETGHAKYGLNTIEDYAGTGDVAQAWAALDGRQPGDPAKLGEALVRIANMADPPRQFLAGSDALAIVEPVLETRLHELNAHRGLSRSTDRMPDPHP</sequence>
<dbReference type="CDD" id="cd05374">
    <property type="entry name" value="17beta-HSD-like_SDR_c"/>
    <property type="match status" value="1"/>
</dbReference>
<dbReference type="EMBL" id="SSOD01000020">
    <property type="protein sequence ID" value="THF56537.1"/>
    <property type="molecule type" value="Genomic_DNA"/>
</dbReference>
<dbReference type="InterPro" id="IPR036291">
    <property type="entry name" value="NAD(P)-bd_dom_sf"/>
</dbReference>
<comment type="similarity">
    <text evidence="1 3">Belongs to the short-chain dehydrogenases/reductases (SDR) family.</text>
</comment>
<feature type="domain" description="Ketoreductase" evidence="4">
    <location>
        <begin position="3"/>
        <end position="185"/>
    </location>
</feature>
<evidence type="ECO:0000313" key="5">
    <source>
        <dbReference type="EMBL" id="THF56537.1"/>
    </source>
</evidence>
<dbReference type="PRINTS" id="PR00081">
    <property type="entry name" value="GDHRDH"/>
</dbReference>
<protein>
    <submittedName>
        <fullName evidence="5">SDR family oxidoreductase</fullName>
    </submittedName>
</protein>
<keyword evidence="6" id="KW-1185">Reference proteome</keyword>
<dbReference type="AlphaFoldDB" id="A0A4S4ABZ9"/>
<dbReference type="SUPFAM" id="SSF51735">
    <property type="entry name" value="NAD(P)-binding Rossmann-fold domains"/>
    <property type="match status" value="1"/>
</dbReference>
<dbReference type="Proteomes" id="UP000307956">
    <property type="component" value="Unassembled WGS sequence"/>
</dbReference>
<evidence type="ECO:0000256" key="1">
    <source>
        <dbReference type="ARBA" id="ARBA00006484"/>
    </source>
</evidence>
<dbReference type="SMART" id="SM00822">
    <property type="entry name" value="PKS_KR"/>
    <property type="match status" value="1"/>
</dbReference>
<dbReference type="PROSITE" id="PS00061">
    <property type="entry name" value="ADH_SHORT"/>
    <property type="match status" value="1"/>
</dbReference>
<name>A0A4S4ABZ9_9RHOO</name>
<dbReference type="PANTHER" id="PTHR43976:SF16">
    <property type="entry name" value="SHORT-CHAIN DEHYDROGENASE_REDUCTASE FAMILY PROTEIN"/>
    <property type="match status" value="1"/>
</dbReference>
<dbReference type="Gene3D" id="3.40.50.720">
    <property type="entry name" value="NAD(P)-binding Rossmann-like Domain"/>
    <property type="match status" value="1"/>
</dbReference>
<gene>
    <name evidence="5" type="ORF">E6O51_19170</name>
</gene>
<comment type="caution">
    <text evidence="5">The sequence shown here is derived from an EMBL/GenBank/DDBJ whole genome shotgun (WGS) entry which is preliminary data.</text>
</comment>
<dbReference type="OrthoDB" id="9789083at2"/>
<dbReference type="InterPro" id="IPR057326">
    <property type="entry name" value="KR_dom"/>
</dbReference>
<dbReference type="InterPro" id="IPR002347">
    <property type="entry name" value="SDR_fam"/>
</dbReference>
<evidence type="ECO:0000259" key="4">
    <source>
        <dbReference type="SMART" id="SM00822"/>
    </source>
</evidence>
<accession>A0A4S4ABZ9</accession>
<evidence type="ECO:0000256" key="2">
    <source>
        <dbReference type="ARBA" id="ARBA00023002"/>
    </source>
</evidence>
<evidence type="ECO:0000313" key="6">
    <source>
        <dbReference type="Proteomes" id="UP000307956"/>
    </source>
</evidence>
<dbReference type="RefSeq" id="WP_136386631.1">
    <property type="nucleotide sequence ID" value="NZ_SSOD01000020.1"/>
</dbReference>
<keyword evidence="2" id="KW-0560">Oxidoreductase</keyword>
<dbReference type="GO" id="GO:0016491">
    <property type="term" value="F:oxidoreductase activity"/>
    <property type="evidence" value="ECO:0007669"/>
    <property type="project" value="UniProtKB-KW"/>
</dbReference>
<dbReference type="InterPro" id="IPR020904">
    <property type="entry name" value="Sc_DH/Rdtase_CS"/>
</dbReference>
<dbReference type="InterPro" id="IPR051911">
    <property type="entry name" value="SDR_oxidoreductase"/>
</dbReference>
<reference evidence="5 6" key="1">
    <citation type="submission" date="2019-04" db="EMBL/GenBank/DDBJ databases">
        <title>Azoarcus rhizosphaerae sp. nov. isolated from rhizosphere of Ficus religiosa.</title>
        <authorList>
            <person name="Lin S.-Y."/>
            <person name="Hameed A."/>
            <person name="Hsu Y.-H."/>
            <person name="Young C.-C."/>
        </authorList>
    </citation>
    <scope>NUCLEOTIDE SEQUENCE [LARGE SCALE GENOMIC DNA]</scope>
    <source>
        <strain evidence="5 6">CC-YHH848</strain>
    </source>
</reference>
<evidence type="ECO:0000256" key="3">
    <source>
        <dbReference type="RuleBase" id="RU000363"/>
    </source>
</evidence>
<organism evidence="5 6">
    <name type="scientific">Pseudothauera rhizosphaerae</name>
    <dbReference type="NCBI Taxonomy" id="2565932"/>
    <lineage>
        <taxon>Bacteria</taxon>
        <taxon>Pseudomonadati</taxon>
        <taxon>Pseudomonadota</taxon>
        <taxon>Betaproteobacteria</taxon>
        <taxon>Rhodocyclales</taxon>
        <taxon>Zoogloeaceae</taxon>
        <taxon>Pseudothauera</taxon>
    </lineage>
</organism>
<dbReference type="PRINTS" id="PR00080">
    <property type="entry name" value="SDRFAMILY"/>
</dbReference>
<dbReference type="PANTHER" id="PTHR43976">
    <property type="entry name" value="SHORT CHAIN DEHYDROGENASE"/>
    <property type="match status" value="1"/>
</dbReference>